<reference evidence="2 3" key="1">
    <citation type="journal article" date="2020" name="Cell">
        <title>Large-Scale Comparative Analyses of Tick Genomes Elucidate Their Genetic Diversity and Vector Capacities.</title>
        <authorList>
            <consortium name="Tick Genome and Microbiome Consortium (TIGMIC)"/>
            <person name="Jia N."/>
            <person name="Wang J."/>
            <person name="Shi W."/>
            <person name="Du L."/>
            <person name="Sun Y."/>
            <person name="Zhan W."/>
            <person name="Jiang J.F."/>
            <person name="Wang Q."/>
            <person name="Zhang B."/>
            <person name="Ji P."/>
            <person name="Bell-Sakyi L."/>
            <person name="Cui X.M."/>
            <person name="Yuan T.T."/>
            <person name="Jiang B.G."/>
            <person name="Yang W.F."/>
            <person name="Lam T.T."/>
            <person name="Chang Q.C."/>
            <person name="Ding S.J."/>
            <person name="Wang X.J."/>
            <person name="Zhu J.G."/>
            <person name="Ruan X.D."/>
            <person name="Zhao L."/>
            <person name="Wei J.T."/>
            <person name="Ye R.Z."/>
            <person name="Que T.C."/>
            <person name="Du C.H."/>
            <person name="Zhou Y.H."/>
            <person name="Cheng J.X."/>
            <person name="Dai P.F."/>
            <person name="Guo W.B."/>
            <person name="Han X.H."/>
            <person name="Huang E.J."/>
            <person name="Li L.F."/>
            <person name="Wei W."/>
            <person name="Gao Y.C."/>
            <person name="Liu J.Z."/>
            <person name="Shao H.Z."/>
            <person name="Wang X."/>
            <person name="Wang C.C."/>
            <person name="Yang T.C."/>
            <person name="Huo Q.B."/>
            <person name="Li W."/>
            <person name="Chen H.Y."/>
            <person name="Chen S.E."/>
            <person name="Zhou L.G."/>
            <person name="Ni X.B."/>
            <person name="Tian J.H."/>
            <person name="Sheng Y."/>
            <person name="Liu T."/>
            <person name="Pan Y.S."/>
            <person name="Xia L.Y."/>
            <person name="Li J."/>
            <person name="Zhao F."/>
            <person name="Cao W.C."/>
        </authorList>
    </citation>
    <scope>NUCLEOTIDE SEQUENCE [LARGE SCALE GENOMIC DNA]</scope>
    <source>
        <strain evidence="2">HaeL-2018</strain>
    </source>
</reference>
<name>A0A9J6FD31_HAELO</name>
<evidence type="ECO:0000256" key="1">
    <source>
        <dbReference type="SAM" id="Phobius"/>
    </source>
</evidence>
<keyword evidence="3" id="KW-1185">Reference proteome</keyword>
<keyword evidence="1" id="KW-0472">Membrane</keyword>
<dbReference type="OrthoDB" id="6488511at2759"/>
<evidence type="ECO:0000313" key="3">
    <source>
        <dbReference type="Proteomes" id="UP000821853"/>
    </source>
</evidence>
<accession>A0A9J6FD31</accession>
<dbReference type="VEuPathDB" id="VectorBase:HLOH_057107"/>
<dbReference type="AlphaFoldDB" id="A0A9J6FD31"/>
<feature type="transmembrane region" description="Helical" evidence="1">
    <location>
        <begin position="78"/>
        <end position="97"/>
    </location>
</feature>
<dbReference type="Proteomes" id="UP000821853">
    <property type="component" value="Chromosome 1"/>
</dbReference>
<evidence type="ECO:0000313" key="2">
    <source>
        <dbReference type="EMBL" id="KAH9360711.1"/>
    </source>
</evidence>
<protein>
    <submittedName>
        <fullName evidence="2">Uncharacterized protein</fullName>
    </submittedName>
</protein>
<organism evidence="2 3">
    <name type="scientific">Haemaphysalis longicornis</name>
    <name type="common">Bush tick</name>
    <dbReference type="NCBI Taxonomy" id="44386"/>
    <lineage>
        <taxon>Eukaryota</taxon>
        <taxon>Metazoa</taxon>
        <taxon>Ecdysozoa</taxon>
        <taxon>Arthropoda</taxon>
        <taxon>Chelicerata</taxon>
        <taxon>Arachnida</taxon>
        <taxon>Acari</taxon>
        <taxon>Parasitiformes</taxon>
        <taxon>Ixodida</taxon>
        <taxon>Ixodoidea</taxon>
        <taxon>Ixodidae</taxon>
        <taxon>Haemaphysalinae</taxon>
        <taxon>Haemaphysalis</taxon>
    </lineage>
</organism>
<comment type="caution">
    <text evidence="2">The sequence shown here is derived from an EMBL/GenBank/DDBJ whole genome shotgun (WGS) entry which is preliminary data.</text>
</comment>
<sequence>MGLGVLLSILTCVVTGYLTYRWDLLYSLTIGTSDIGRILDTTEYIYFKPYSHVATYVAGMLCGYLTRRYKNVQISKTLEFIGITVLSMVFACLLNIICESPIDQLDRLAFRHIDKQLMAELNSTSLKKPTHPEVLENNRENHLENNHENHHENHHEKSHL</sequence>
<gene>
    <name evidence="2" type="ORF">HPB48_020480</name>
</gene>
<keyword evidence="1" id="KW-0812">Transmembrane</keyword>
<dbReference type="EMBL" id="JABSTR010000001">
    <property type="protein sequence ID" value="KAH9360711.1"/>
    <property type="molecule type" value="Genomic_DNA"/>
</dbReference>
<keyword evidence="1" id="KW-1133">Transmembrane helix</keyword>
<proteinExistence type="predicted"/>
<feature type="transmembrane region" description="Helical" evidence="1">
    <location>
        <begin position="45"/>
        <end position="66"/>
    </location>
</feature>